<evidence type="ECO:0000256" key="2">
    <source>
        <dbReference type="PIRNR" id="PIRNR016661"/>
    </source>
</evidence>
<dbReference type="RefSeq" id="WP_154407775.1">
    <property type="nucleotide sequence ID" value="NZ_JAQXJM010000014.1"/>
</dbReference>
<dbReference type="InterPro" id="IPR003784">
    <property type="entry name" value="BioY"/>
</dbReference>
<dbReference type="EMBL" id="VUNR01000027">
    <property type="protein sequence ID" value="MSU09605.1"/>
    <property type="molecule type" value="Genomic_DNA"/>
</dbReference>
<dbReference type="Pfam" id="PF02632">
    <property type="entry name" value="BioY"/>
    <property type="match status" value="1"/>
</dbReference>
<gene>
    <name evidence="4" type="ORF">FYJ84_11505</name>
</gene>
<proteinExistence type="inferred from homology"/>
<feature type="transmembrane region" description="Helical" evidence="3">
    <location>
        <begin position="59"/>
        <end position="79"/>
    </location>
</feature>
<evidence type="ECO:0000313" key="5">
    <source>
        <dbReference type="Proteomes" id="UP000433181"/>
    </source>
</evidence>
<keyword evidence="5" id="KW-1185">Reference proteome</keyword>
<dbReference type="GO" id="GO:0005886">
    <property type="term" value="C:plasma membrane"/>
    <property type="evidence" value="ECO:0007669"/>
    <property type="project" value="UniProtKB-SubCell"/>
</dbReference>
<protein>
    <recommendedName>
        <fullName evidence="2">Biotin transporter</fullName>
    </recommendedName>
</protein>
<reference evidence="4 5" key="1">
    <citation type="submission" date="2019-08" db="EMBL/GenBank/DDBJ databases">
        <title>In-depth cultivation of the pig gut microbiome towards novel bacterial diversity and tailored functional studies.</title>
        <authorList>
            <person name="Wylensek D."/>
            <person name="Hitch T.C.A."/>
            <person name="Clavel T."/>
        </authorList>
    </citation>
    <scope>NUCLEOTIDE SEQUENCE [LARGE SCALE GENOMIC DNA]</scope>
    <source>
        <strain evidence="4 5">WCA-693-APC-5D-A</strain>
    </source>
</reference>
<dbReference type="PANTHER" id="PTHR34295:SF1">
    <property type="entry name" value="BIOTIN TRANSPORTER BIOY"/>
    <property type="match status" value="1"/>
</dbReference>
<evidence type="ECO:0000313" key="4">
    <source>
        <dbReference type="EMBL" id="MSU09605.1"/>
    </source>
</evidence>
<evidence type="ECO:0000256" key="3">
    <source>
        <dbReference type="SAM" id="Phobius"/>
    </source>
</evidence>
<dbReference type="GO" id="GO:0015225">
    <property type="term" value="F:biotin transmembrane transporter activity"/>
    <property type="evidence" value="ECO:0007669"/>
    <property type="project" value="UniProtKB-UniRule"/>
</dbReference>
<comment type="similarity">
    <text evidence="1 2">Belongs to the BioY family.</text>
</comment>
<feature type="transmembrane region" description="Helical" evidence="3">
    <location>
        <begin position="12"/>
        <end position="29"/>
    </location>
</feature>
<comment type="caution">
    <text evidence="4">The sequence shown here is derived from an EMBL/GenBank/DDBJ whole genome shotgun (WGS) entry which is preliminary data.</text>
</comment>
<keyword evidence="2" id="KW-0813">Transport</keyword>
<keyword evidence="2" id="KW-1003">Cell membrane</keyword>
<keyword evidence="3" id="KW-1133">Transmembrane helix</keyword>
<evidence type="ECO:0000256" key="1">
    <source>
        <dbReference type="ARBA" id="ARBA00010692"/>
    </source>
</evidence>
<dbReference type="PIRSF" id="PIRSF016661">
    <property type="entry name" value="BioY"/>
    <property type="match status" value="1"/>
</dbReference>
<sequence>MKDKVFTPRSMGRMAMCVALISVGGYIAFPTPFSPVMVTATTLALGITALILPPKQTAVAILAWILLGAAGVPVFSGGQGGIGKLLGPSGGFFPGFFVGYTCVSYLKGKSYDWKRYLLVLLAVAFPATYILGIAYMMLTLHVELWQAMTMAMFSFIPGDIIKAVAAAFLGVRLNKVL</sequence>
<dbReference type="AlphaFoldDB" id="A0A6I2UIQ5"/>
<dbReference type="Gene3D" id="1.10.1760.20">
    <property type="match status" value="1"/>
</dbReference>
<keyword evidence="2 3" id="KW-0472">Membrane</keyword>
<feature type="transmembrane region" description="Helical" evidence="3">
    <location>
        <begin position="35"/>
        <end position="52"/>
    </location>
</feature>
<dbReference type="Proteomes" id="UP000433181">
    <property type="component" value="Unassembled WGS sequence"/>
</dbReference>
<feature type="transmembrane region" description="Helical" evidence="3">
    <location>
        <begin position="150"/>
        <end position="171"/>
    </location>
</feature>
<dbReference type="PANTHER" id="PTHR34295">
    <property type="entry name" value="BIOTIN TRANSPORTER BIOY"/>
    <property type="match status" value="1"/>
</dbReference>
<comment type="subcellular location">
    <subcellularLocation>
        <location evidence="2">Cell membrane</location>
        <topology evidence="2">Multi-pass membrane protein</topology>
    </subcellularLocation>
</comment>
<keyword evidence="3" id="KW-0812">Transmembrane</keyword>
<organism evidence="4 5">
    <name type="scientific">Anaerovibrio slackiae</name>
    <dbReference type="NCBI Taxonomy" id="2652309"/>
    <lineage>
        <taxon>Bacteria</taxon>
        <taxon>Bacillati</taxon>
        <taxon>Bacillota</taxon>
        <taxon>Negativicutes</taxon>
        <taxon>Selenomonadales</taxon>
        <taxon>Selenomonadaceae</taxon>
        <taxon>Anaerovibrio</taxon>
    </lineage>
</organism>
<feature type="transmembrane region" description="Helical" evidence="3">
    <location>
        <begin position="85"/>
        <end position="106"/>
    </location>
</feature>
<accession>A0A6I2UIQ5</accession>
<dbReference type="GeneID" id="96779556"/>
<feature type="transmembrane region" description="Helical" evidence="3">
    <location>
        <begin position="118"/>
        <end position="138"/>
    </location>
</feature>
<name>A0A6I2UIQ5_9FIRM</name>